<feature type="transmembrane region" description="Helical" evidence="7">
    <location>
        <begin position="119"/>
        <end position="138"/>
    </location>
</feature>
<feature type="active site" description="Proton donor" evidence="3">
    <location>
        <position position="468"/>
    </location>
</feature>
<evidence type="ECO:0000256" key="3">
    <source>
        <dbReference type="PIRSR" id="PIRSR623088-1"/>
    </source>
</evidence>
<keyword evidence="1 5" id="KW-0479">Metal-binding</keyword>
<keyword evidence="7" id="KW-0812">Transmembrane</keyword>
<evidence type="ECO:0000256" key="1">
    <source>
        <dbReference type="ARBA" id="ARBA00022723"/>
    </source>
</evidence>
<evidence type="ECO:0000259" key="8">
    <source>
        <dbReference type="PROSITE" id="PS51845"/>
    </source>
</evidence>
<organism evidence="9 10">
    <name type="scientific">Stentor coeruleus</name>
    <dbReference type="NCBI Taxonomy" id="5963"/>
    <lineage>
        <taxon>Eukaryota</taxon>
        <taxon>Sar</taxon>
        <taxon>Alveolata</taxon>
        <taxon>Ciliophora</taxon>
        <taxon>Postciliodesmatophora</taxon>
        <taxon>Heterotrichea</taxon>
        <taxon>Heterotrichida</taxon>
        <taxon>Stentoridae</taxon>
        <taxon>Stentor</taxon>
    </lineage>
</organism>
<comment type="caution">
    <text evidence="9">The sequence shown here is derived from an EMBL/GenBank/DDBJ whole genome shotgun (WGS) entry which is preliminary data.</text>
</comment>
<reference evidence="9 10" key="1">
    <citation type="submission" date="2016-11" db="EMBL/GenBank/DDBJ databases">
        <title>The macronuclear genome of Stentor coeruleus: a giant cell with tiny introns.</title>
        <authorList>
            <person name="Slabodnick M."/>
            <person name="Ruby J.G."/>
            <person name="Reiff S.B."/>
            <person name="Swart E.C."/>
            <person name="Gosai S."/>
            <person name="Prabakaran S."/>
            <person name="Witkowska E."/>
            <person name="Larue G.E."/>
            <person name="Fisher S."/>
            <person name="Freeman R.M."/>
            <person name="Gunawardena J."/>
            <person name="Chu W."/>
            <person name="Stover N.A."/>
            <person name="Gregory B.D."/>
            <person name="Nowacki M."/>
            <person name="Derisi J."/>
            <person name="Roy S.W."/>
            <person name="Marshall W.F."/>
            <person name="Sood P."/>
        </authorList>
    </citation>
    <scope>NUCLEOTIDE SEQUENCE [LARGE SCALE GENOMIC DNA]</scope>
    <source>
        <strain evidence="9">WM001</strain>
    </source>
</reference>
<dbReference type="PANTHER" id="PTHR11347">
    <property type="entry name" value="CYCLIC NUCLEOTIDE PHOSPHODIESTERASE"/>
    <property type="match status" value="1"/>
</dbReference>
<evidence type="ECO:0000256" key="2">
    <source>
        <dbReference type="ARBA" id="ARBA00022801"/>
    </source>
</evidence>
<feature type="binding site" evidence="4">
    <location>
        <position position="509"/>
    </location>
    <ligand>
        <name>AMP</name>
        <dbReference type="ChEBI" id="CHEBI:456215"/>
    </ligand>
</feature>
<dbReference type="PROSITE" id="PS51845">
    <property type="entry name" value="PDEASE_I_2"/>
    <property type="match status" value="1"/>
</dbReference>
<dbReference type="Gene3D" id="1.10.1300.10">
    <property type="entry name" value="3'5'-cyclic nucleotide phosphodiesterase, catalytic domain"/>
    <property type="match status" value="1"/>
</dbReference>
<comment type="cofactor">
    <cofactor evidence="6">
        <name>a divalent metal cation</name>
        <dbReference type="ChEBI" id="CHEBI:60240"/>
    </cofactor>
    <text evidence="6">Binds 2 divalent metal cations per subunit. Site 1 may preferentially bind zinc ions, while site 2 has a preference for magnesium and/or manganese ions.</text>
</comment>
<name>A0A1R2CJS9_9CILI</name>
<dbReference type="InterPro" id="IPR036971">
    <property type="entry name" value="PDEase_catalytic_dom_sf"/>
</dbReference>
<feature type="transmembrane region" description="Helical" evidence="7">
    <location>
        <begin position="205"/>
        <end position="225"/>
    </location>
</feature>
<feature type="binding site" evidence="5">
    <location>
        <position position="472"/>
    </location>
    <ligand>
        <name>Zn(2+)</name>
        <dbReference type="ChEBI" id="CHEBI:29105"/>
        <label>1</label>
    </ligand>
</feature>
<dbReference type="Pfam" id="PF00233">
    <property type="entry name" value="PDEase_I"/>
    <property type="match status" value="1"/>
</dbReference>
<feature type="binding site" evidence="5">
    <location>
        <position position="508"/>
    </location>
    <ligand>
        <name>Zn(2+)</name>
        <dbReference type="ChEBI" id="CHEBI:29105"/>
        <label>1</label>
    </ligand>
</feature>
<dbReference type="GO" id="GO:0046872">
    <property type="term" value="F:metal ion binding"/>
    <property type="evidence" value="ECO:0007669"/>
    <property type="project" value="UniProtKB-KW"/>
</dbReference>
<evidence type="ECO:0000313" key="9">
    <source>
        <dbReference type="EMBL" id="OMJ89268.1"/>
    </source>
</evidence>
<dbReference type="Proteomes" id="UP000187209">
    <property type="component" value="Unassembled WGS sequence"/>
</dbReference>
<feature type="binding site" evidence="5">
    <location>
        <position position="621"/>
    </location>
    <ligand>
        <name>Zn(2+)</name>
        <dbReference type="ChEBI" id="CHEBI:29105"/>
        <label>1</label>
    </ligand>
</feature>
<feature type="transmembrane region" description="Helical" evidence="7">
    <location>
        <begin position="150"/>
        <end position="171"/>
    </location>
</feature>
<feature type="binding site" evidence="4">
    <location>
        <begin position="468"/>
        <end position="472"/>
    </location>
    <ligand>
        <name>AMP</name>
        <dbReference type="ChEBI" id="CHEBI:456215"/>
    </ligand>
</feature>
<gene>
    <name evidence="9" type="ORF">SteCoe_8656</name>
</gene>
<dbReference type="GO" id="GO:0004114">
    <property type="term" value="F:3',5'-cyclic-nucleotide phosphodiesterase activity"/>
    <property type="evidence" value="ECO:0007669"/>
    <property type="project" value="InterPro"/>
</dbReference>
<evidence type="ECO:0000256" key="7">
    <source>
        <dbReference type="SAM" id="Phobius"/>
    </source>
</evidence>
<evidence type="ECO:0000313" key="10">
    <source>
        <dbReference type="Proteomes" id="UP000187209"/>
    </source>
</evidence>
<dbReference type="InterPro" id="IPR023088">
    <property type="entry name" value="PDEase"/>
</dbReference>
<dbReference type="GO" id="GO:0007165">
    <property type="term" value="P:signal transduction"/>
    <property type="evidence" value="ECO:0007669"/>
    <property type="project" value="InterPro"/>
</dbReference>
<evidence type="ECO:0000256" key="5">
    <source>
        <dbReference type="PIRSR" id="PIRSR623088-3"/>
    </source>
</evidence>
<feature type="binding site" evidence="4">
    <location>
        <position position="621"/>
    </location>
    <ligand>
        <name>AMP</name>
        <dbReference type="ChEBI" id="CHEBI:456215"/>
    </ligand>
</feature>
<dbReference type="OrthoDB" id="295473at2759"/>
<evidence type="ECO:0000256" key="6">
    <source>
        <dbReference type="RuleBase" id="RU363067"/>
    </source>
</evidence>
<feature type="binding site" evidence="5">
    <location>
        <position position="509"/>
    </location>
    <ligand>
        <name>Zn(2+)</name>
        <dbReference type="ChEBI" id="CHEBI:29105"/>
        <label>2</label>
    </ligand>
</feature>
<keyword evidence="10" id="KW-1185">Reference proteome</keyword>
<dbReference type="EC" id="3.1.4.-" evidence="6"/>
<keyword evidence="7" id="KW-0472">Membrane</keyword>
<feature type="domain" description="PDEase" evidence="8">
    <location>
        <begin position="394"/>
        <end position="718"/>
    </location>
</feature>
<feature type="transmembrane region" description="Helical" evidence="7">
    <location>
        <begin position="231"/>
        <end position="249"/>
    </location>
</feature>
<accession>A0A1R2CJS9</accession>
<dbReference type="AlphaFoldDB" id="A0A1R2CJS9"/>
<sequence>MSVSKTNEKGHRYTFNHVDIELHSTAHAKSALYAMQNHEEYEMKALPLNYNNLNFDKLVNQQLIESLYLEKRNTTHLSKEFKSNLIYFYIYYTLYISSILGFNTLLYYEGTIKSSHYQIHIACNSILLVFAYTILILLRHQWVLIRVREFFLTLGLFTYIYFILADNKSLYIFTGEEYNPNEIPLIIGLLTLCPMLKIILFDSFLYILITGLSASIVFLCIRLPFTPDSRYTALSEISLTVIFIMIQIIETHRVDLRIKQIFWRREKEIVMNKEKSSEIGLKSLGINSDVEVIVDMCDQIKKKLKDIGKVIMYKDIKLVLKESVAFIEKIKWKIAHNKDVKVIIDSNIDDEDREYIEQNCLEIKKGSKEKSDKNGKFEKKLSDISEIVLKKASTRFSYQDVEGAIATFGINWNFDIWFIYESTGESISLVANHILSKWNLYDLFKVNKDLSQRYFGFMQNAYKANPYHNACHAADVLHSFMFFVLSSHLYNTLTPLEIFSSIIAILGHDVAHPGVTNRYLINNKDDLALQFNDNSVLENMHCATIYSLMRKTGSDILSSLSQEDWFRVRGLIIQMVLATDMSRHFELLGQFRARVLGLKDLELNNYEDKTLIISIGLKCADLGHSAKITELHKKWSFLVCDELFTQGDLEKEKFQAVSMYCDRDTTDVDKSQSGFIKNICMPLYEVWGVYLNSQAVQKTCISQQVENQKYWEDRAKYRKSTLHGSIITETGISSSHWRN</sequence>
<feature type="binding site" evidence="5">
    <location>
        <position position="509"/>
    </location>
    <ligand>
        <name>Zn(2+)</name>
        <dbReference type="ChEBI" id="CHEBI:29105"/>
        <label>1</label>
    </ligand>
</feature>
<dbReference type="InterPro" id="IPR002073">
    <property type="entry name" value="PDEase_catalytic_dom"/>
</dbReference>
<keyword evidence="2 6" id="KW-0378">Hydrolase</keyword>
<feature type="binding site" evidence="4">
    <location>
        <position position="672"/>
    </location>
    <ligand>
        <name>AMP</name>
        <dbReference type="ChEBI" id="CHEBI:456215"/>
    </ligand>
</feature>
<evidence type="ECO:0000256" key="4">
    <source>
        <dbReference type="PIRSR" id="PIRSR623088-2"/>
    </source>
</evidence>
<dbReference type="InterPro" id="IPR023174">
    <property type="entry name" value="PDEase_CS"/>
</dbReference>
<dbReference type="EMBL" id="MPUH01000130">
    <property type="protein sequence ID" value="OMJ89268.1"/>
    <property type="molecule type" value="Genomic_DNA"/>
</dbReference>
<feature type="transmembrane region" description="Helical" evidence="7">
    <location>
        <begin position="86"/>
        <end position="107"/>
    </location>
</feature>
<comment type="similarity">
    <text evidence="6">Belongs to the cyclic nucleotide phosphodiesterase family.</text>
</comment>
<dbReference type="SUPFAM" id="SSF109604">
    <property type="entry name" value="HD-domain/PDEase-like"/>
    <property type="match status" value="1"/>
</dbReference>
<dbReference type="PROSITE" id="PS00126">
    <property type="entry name" value="PDEASE_I_1"/>
    <property type="match status" value="1"/>
</dbReference>
<proteinExistence type="inferred from homology"/>
<dbReference type="PRINTS" id="PR00387">
    <property type="entry name" value="PDIESTERASE1"/>
</dbReference>
<protein>
    <recommendedName>
        <fullName evidence="6">Phosphodiesterase</fullName>
        <ecNumber evidence="6">3.1.4.-</ecNumber>
    </recommendedName>
</protein>
<keyword evidence="7" id="KW-1133">Transmembrane helix</keyword>